<dbReference type="EMBL" id="AMZH03017525">
    <property type="protein sequence ID" value="RRT42878.1"/>
    <property type="molecule type" value="Genomic_DNA"/>
</dbReference>
<evidence type="ECO:0000313" key="1">
    <source>
        <dbReference type="EMBL" id="RRT42878.1"/>
    </source>
</evidence>
<accession>A0A426XTN8</accession>
<protein>
    <submittedName>
        <fullName evidence="1">Uncharacterized protein</fullName>
    </submittedName>
</protein>
<name>A0A426XTN8_ENSVE</name>
<evidence type="ECO:0000313" key="2">
    <source>
        <dbReference type="Proteomes" id="UP000287651"/>
    </source>
</evidence>
<dbReference type="AlphaFoldDB" id="A0A426XTN8"/>
<dbReference type="Proteomes" id="UP000287651">
    <property type="component" value="Unassembled WGS sequence"/>
</dbReference>
<comment type="caution">
    <text evidence="1">The sequence shown here is derived from an EMBL/GenBank/DDBJ whole genome shotgun (WGS) entry which is preliminary data.</text>
</comment>
<proteinExistence type="predicted"/>
<gene>
    <name evidence="1" type="ORF">B296_00045392</name>
</gene>
<sequence length="73" mass="8482">MHQELIEGICSLLGWHKRVRWKKTETSWKIVGRNRKAYRELEGSDDVVGARKEFTEGIEKLAGNTPGDRQRKT</sequence>
<reference evidence="1 2" key="1">
    <citation type="journal article" date="2014" name="Agronomy (Basel)">
        <title>A Draft Genome Sequence for Ensete ventricosum, the Drought-Tolerant Tree Against Hunger.</title>
        <authorList>
            <person name="Harrison J."/>
            <person name="Moore K.A."/>
            <person name="Paszkiewicz K."/>
            <person name="Jones T."/>
            <person name="Grant M."/>
            <person name="Ambacheew D."/>
            <person name="Muzemil S."/>
            <person name="Studholme D.J."/>
        </authorList>
    </citation>
    <scope>NUCLEOTIDE SEQUENCE [LARGE SCALE GENOMIC DNA]</scope>
</reference>
<organism evidence="1 2">
    <name type="scientific">Ensete ventricosum</name>
    <name type="common">Abyssinian banana</name>
    <name type="synonym">Musa ensete</name>
    <dbReference type="NCBI Taxonomy" id="4639"/>
    <lineage>
        <taxon>Eukaryota</taxon>
        <taxon>Viridiplantae</taxon>
        <taxon>Streptophyta</taxon>
        <taxon>Embryophyta</taxon>
        <taxon>Tracheophyta</taxon>
        <taxon>Spermatophyta</taxon>
        <taxon>Magnoliopsida</taxon>
        <taxon>Liliopsida</taxon>
        <taxon>Zingiberales</taxon>
        <taxon>Musaceae</taxon>
        <taxon>Ensete</taxon>
    </lineage>
</organism>